<feature type="chain" id="PRO_5039540971" description="Ricin B lectin domain-containing protein" evidence="1">
    <location>
        <begin position="24"/>
        <end position="196"/>
    </location>
</feature>
<dbReference type="Proteomes" id="UP000255036">
    <property type="component" value="Unassembled WGS sequence"/>
</dbReference>
<dbReference type="EMBL" id="QRCT01000012">
    <property type="protein sequence ID" value="RDU24505.1"/>
    <property type="molecule type" value="Genomic_DNA"/>
</dbReference>
<name>A0A371AY44_9FIRM</name>
<evidence type="ECO:0000313" key="4">
    <source>
        <dbReference type="Proteomes" id="UP000255036"/>
    </source>
</evidence>
<evidence type="ECO:0000256" key="1">
    <source>
        <dbReference type="SAM" id="SignalP"/>
    </source>
</evidence>
<dbReference type="AlphaFoldDB" id="A0A371AY44"/>
<sequence>MSKNIKKLVVSTVLSLTVLTSFAMPQFIGVNSNIAYAANNKETIETFPEQYIEEGVYQIISVSSYKNLEVAGSVDENNTHVQIFYSNGTSAQRWKIKKALGGWYKIIAECSANNKCLDAPHTRLPEIIIYDDNAGSNQRWKFFKNSEDGSYLIASKVSDNLKVLDVRDAKNEDGTIVQLQNYNGNNAQKWILVKVG</sequence>
<keyword evidence="4" id="KW-1185">Reference proteome</keyword>
<dbReference type="InterPro" id="IPR000772">
    <property type="entry name" value="Ricin_B_lectin"/>
</dbReference>
<evidence type="ECO:0000313" key="3">
    <source>
        <dbReference type="EMBL" id="RDU24505.1"/>
    </source>
</evidence>
<dbReference type="OrthoDB" id="9809277at2"/>
<accession>A0A371AY44</accession>
<proteinExistence type="predicted"/>
<protein>
    <recommendedName>
        <fullName evidence="2">Ricin B lectin domain-containing protein</fullName>
    </recommendedName>
</protein>
<dbReference type="RefSeq" id="WP_115480738.1">
    <property type="nucleotide sequence ID" value="NZ_QRCT01000012.1"/>
</dbReference>
<feature type="domain" description="Ricin B lectin" evidence="2">
    <location>
        <begin position="54"/>
        <end position="193"/>
    </location>
</feature>
<dbReference type="Pfam" id="PF00652">
    <property type="entry name" value="Ricin_B_lectin"/>
    <property type="match status" value="1"/>
</dbReference>
<dbReference type="InterPro" id="IPR035992">
    <property type="entry name" value="Ricin_B-like_lectins"/>
</dbReference>
<dbReference type="SMART" id="SM00458">
    <property type="entry name" value="RICIN"/>
    <property type="match status" value="1"/>
</dbReference>
<dbReference type="SUPFAM" id="SSF50370">
    <property type="entry name" value="Ricin B-like lectins"/>
    <property type="match status" value="1"/>
</dbReference>
<feature type="signal peptide" evidence="1">
    <location>
        <begin position="1"/>
        <end position="23"/>
    </location>
</feature>
<comment type="caution">
    <text evidence="3">The sequence shown here is derived from an EMBL/GenBank/DDBJ whole genome shotgun (WGS) entry which is preliminary data.</text>
</comment>
<dbReference type="CDD" id="cd00161">
    <property type="entry name" value="beta-trefoil_Ricin-like"/>
    <property type="match status" value="1"/>
</dbReference>
<keyword evidence="1" id="KW-0732">Signal</keyword>
<organism evidence="3 4">
    <name type="scientific">Anaerosacchariphilus polymeriproducens</name>
    <dbReference type="NCBI Taxonomy" id="1812858"/>
    <lineage>
        <taxon>Bacteria</taxon>
        <taxon>Bacillati</taxon>
        <taxon>Bacillota</taxon>
        <taxon>Clostridia</taxon>
        <taxon>Lachnospirales</taxon>
        <taxon>Lachnospiraceae</taxon>
        <taxon>Anaerosacchariphilus</taxon>
    </lineage>
</organism>
<gene>
    <name evidence="3" type="ORF">DWV06_03290</name>
</gene>
<dbReference type="Gene3D" id="2.80.10.50">
    <property type="match status" value="2"/>
</dbReference>
<dbReference type="PROSITE" id="PS50231">
    <property type="entry name" value="RICIN_B_LECTIN"/>
    <property type="match status" value="1"/>
</dbReference>
<evidence type="ECO:0000259" key="2">
    <source>
        <dbReference type="SMART" id="SM00458"/>
    </source>
</evidence>
<reference evidence="3 4" key="1">
    <citation type="submission" date="2018-07" db="EMBL/GenBank/DDBJ databases">
        <title>Anaerosacharophilus polymeroproducens gen. nov. sp. nov., an anaerobic bacterium isolated from salt field.</title>
        <authorList>
            <person name="Kim W."/>
            <person name="Yang S.-H."/>
            <person name="Oh J."/>
            <person name="Lee J.-H."/>
            <person name="Kwon K.K."/>
        </authorList>
    </citation>
    <scope>NUCLEOTIDE SEQUENCE [LARGE SCALE GENOMIC DNA]</scope>
    <source>
        <strain evidence="3 4">MCWD5</strain>
    </source>
</reference>